<proteinExistence type="predicted"/>
<dbReference type="RefSeq" id="WP_155715199.1">
    <property type="nucleotide sequence ID" value="NZ_VVIQ01000002.1"/>
</dbReference>
<accession>A0A7C9HE23</accession>
<name>A0A7C9HE23_9BACT</name>
<reference evidence="1 2" key="1">
    <citation type="submission" date="2019-09" db="EMBL/GenBank/DDBJ databases">
        <title>Prevotella A2879 sp. nov., isolated from an abscess of a patient.</title>
        <authorList>
            <person name="Buhl M."/>
            <person name="Oberhettinger P."/>
        </authorList>
    </citation>
    <scope>NUCLEOTIDE SEQUENCE [LARGE SCALE GENOMIC DNA]</scope>
    <source>
        <strain evidence="1 2">A2879</strain>
    </source>
</reference>
<gene>
    <name evidence="1" type="ORF">F0475_02250</name>
</gene>
<keyword evidence="2" id="KW-1185">Reference proteome</keyword>
<organism evidence="1 2">
    <name type="scientific">Prevotella vespertina</name>
    <dbReference type="NCBI Taxonomy" id="2608404"/>
    <lineage>
        <taxon>Bacteria</taxon>
        <taxon>Pseudomonadati</taxon>
        <taxon>Bacteroidota</taxon>
        <taxon>Bacteroidia</taxon>
        <taxon>Bacteroidales</taxon>
        <taxon>Prevotellaceae</taxon>
        <taxon>Prevotella</taxon>
    </lineage>
</organism>
<dbReference type="Proteomes" id="UP000482295">
    <property type="component" value="Unassembled WGS sequence"/>
</dbReference>
<evidence type="ECO:0000313" key="2">
    <source>
        <dbReference type="Proteomes" id="UP000482295"/>
    </source>
</evidence>
<protein>
    <submittedName>
        <fullName evidence="1">Uncharacterized protein</fullName>
    </submittedName>
</protein>
<sequence>MKSLTIYLDSYVAIIATTIPSHKFSELDQLARKETVEIVFFKDYCRVIGKKNRKIKVPKKITCSSEELLKWIENKIITAWK</sequence>
<evidence type="ECO:0000313" key="1">
    <source>
        <dbReference type="EMBL" id="MUL27164.1"/>
    </source>
</evidence>
<comment type="caution">
    <text evidence="1">The sequence shown here is derived from an EMBL/GenBank/DDBJ whole genome shotgun (WGS) entry which is preliminary data.</text>
</comment>
<dbReference type="AlphaFoldDB" id="A0A7C9HE23"/>
<dbReference type="EMBL" id="VVIQ01000002">
    <property type="protein sequence ID" value="MUL27164.1"/>
    <property type="molecule type" value="Genomic_DNA"/>
</dbReference>